<evidence type="ECO:0000313" key="2">
    <source>
        <dbReference type="Proteomes" id="UP000193749"/>
    </source>
</evidence>
<gene>
    <name evidence="1" type="ORF">HA50_26215</name>
</gene>
<dbReference type="Proteomes" id="UP000193749">
    <property type="component" value="Unassembled WGS sequence"/>
</dbReference>
<sequence length="60" mass="6944">MNNHTRREQLIRLCALRVRYRQAWQSKASACQLAALLTETEHQQKIFAEAGRAQEKTGEC</sequence>
<dbReference type="STRING" id="55209.HA50_26215"/>
<protein>
    <submittedName>
        <fullName evidence="1">Uncharacterized protein</fullName>
    </submittedName>
</protein>
<keyword evidence="2" id="KW-1185">Reference proteome</keyword>
<reference evidence="1 2" key="1">
    <citation type="journal article" date="2017" name="Antonie Van Leeuwenhoek">
        <title>Phylogenomic resolution of the bacterial genus Pantoea and its relationship with Erwinia and Tatumella.</title>
        <authorList>
            <person name="Palmer M."/>
            <person name="Steenkamp E.T."/>
            <person name="Coetzee M.P."/>
            <person name="Chan W.Y."/>
            <person name="van Zyl E."/>
            <person name="De Maayer P."/>
            <person name="Coutinho T.A."/>
            <person name="Blom J."/>
            <person name="Smits T.H."/>
            <person name="Duffy B."/>
            <person name="Venter S.N."/>
        </authorList>
    </citation>
    <scope>NUCLEOTIDE SEQUENCE [LARGE SCALE GENOMIC DNA]</scope>
    <source>
        <strain evidence="1 2">LMG 2657</strain>
    </source>
</reference>
<dbReference type="RefSeq" id="WP_084879792.1">
    <property type="nucleotide sequence ID" value="NZ_JAGGMY010000007.1"/>
</dbReference>
<dbReference type="EMBL" id="MLJI01000002">
    <property type="protein sequence ID" value="ORM90069.1"/>
    <property type="molecule type" value="Genomic_DNA"/>
</dbReference>
<proteinExistence type="predicted"/>
<evidence type="ECO:0000313" key="1">
    <source>
        <dbReference type="EMBL" id="ORM90069.1"/>
    </source>
</evidence>
<dbReference type="OrthoDB" id="6544393at2"/>
<name>A0A1X1EMF5_PANCY</name>
<accession>A0A1X1EMF5</accession>
<comment type="caution">
    <text evidence="1">The sequence shown here is derived from an EMBL/GenBank/DDBJ whole genome shotgun (WGS) entry which is preliminary data.</text>
</comment>
<organism evidence="1 2">
    <name type="scientific">Pantoea cypripedii</name>
    <name type="common">Pectobacterium cypripedii</name>
    <name type="synonym">Erwinia cypripedii</name>
    <dbReference type="NCBI Taxonomy" id="55209"/>
    <lineage>
        <taxon>Bacteria</taxon>
        <taxon>Pseudomonadati</taxon>
        <taxon>Pseudomonadota</taxon>
        <taxon>Gammaproteobacteria</taxon>
        <taxon>Enterobacterales</taxon>
        <taxon>Erwiniaceae</taxon>
        <taxon>Pantoea</taxon>
    </lineage>
</organism>
<dbReference type="AlphaFoldDB" id="A0A1X1EMF5"/>